<name>A0A0H5C252_CYBJN</name>
<evidence type="ECO:0000313" key="1">
    <source>
        <dbReference type="EMBL" id="CEP21878.1"/>
    </source>
</evidence>
<protein>
    <recommendedName>
        <fullName evidence="3">P-loop containing nucleoside triphosphate hydrolase protein</fullName>
    </recommendedName>
</protein>
<dbReference type="EMBL" id="CDQK01000002">
    <property type="protein sequence ID" value="CEP21878.1"/>
    <property type="molecule type" value="Genomic_DNA"/>
</dbReference>
<dbReference type="SUPFAM" id="SSF52540">
    <property type="entry name" value="P-loop containing nucleoside triphosphate hydrolases"/>
    <property type="match status" value="1"/>
</dbReference>
<dbReference type="AlphaFoldDB" id="A0A0H5C252"/>
<dbReference type="InterPro" id="IPR027417">
    <property type="entry name" value="P-loop_NTPase"/>
</dbReference>
<gene>
    <name evidence="1" type="ORF">BN1211_2093</name>
</gene>
<evidence type="ECO:0008006" key="3">
    <source>
        <dbReference type="Google" id="ProtNLM"/>
    </source>
</evidence>
<dbReference type="Gene3D" id="3.40.50.300">
    <property type="entry name" value="P-loop containing nucleotide triphosphate hydrolases"/>
    <property type="match status" value="1"/>
</dbReference>
<sequence length="367" mass="41236">MSRVIMMESTYRDLAERALALLQGSQEYRVVILLVGAPGSGKSTVAQRCVDIINELHRTRGKVVMGSANGGGTQYPRIECESQPMYDPLAQIDYEDECFEPSVEMTTKGYIVRGRGGDDTAIKVEYNMDDDPGATSSDDAVELAQVVPMDGFHLPRRVLDRFKDRENAYRRRGSPFTFDSSLLVELISILKLTSLDISSRLSPLDTLNSHHAVPDIYIPSFDHMEKDPKMFGTCIKSSSRILIIEGLYLLLNNPVWEKIPKLLEPTVQMPNSCTPQELNFSESTNRISQLPVPEMKNHEFWKLLIDDNKILSRLGSRHLRAGIVSTLQEGEDRVRVNDLPNGQKVYSESFQSDIDIISIDDPNEVAV</sequence>
<accession>A0A0H5C252</accession>
<evidence type="ECO:0000313" key="2">
    <source>
        <dbReference type="Proteomes" id="UP000038830"/>
    </source>
</evidence>
<dbReference type="Proteomes" id="UP000038830">
    <property type="component" value="Unassembled WGS sequence"/>
</dbReference>
<organism evidence="1 2">
    <name type="scientific">Cyberlindnera jadinii (strain ATCC 18201 / CBS 1600 / BCRC 20928 / JCM 3617 / NBRC 0987 / NRRL Y-1542)</name>
    <name type="common">Torula yeast</name>
    <name type="synonym">Candida utilis</name>
    <dbReference type="NCBI Taxonomy" id="983966"/>
    <lineage>
        <taxon>Eukaryota</taxon>
        <taxon>Fungi</taxon>
        <taxon>Dikarya</taxon>
        <taxon>Ascomycota</taxon>
        <taxon>Saccharomycotina</taxon>
        <taxon>Saccharomycetes</taxon>
        <taxon>Phaffomycetales</taxon>
        <taxon>Phaffomycetaceae</taxon>
        <taxon>Cyberlindnera</taxon>
    </lineage>
</organism>
<dbReference type="PANTHER" id="PTHR10285">
    <property type="entry name" value="URIDINE KINASE"/>
    <property type="match status" value="1"/>
</dbReference>
<reference evidence="2" key="1">
    <citation type="journal article" date="2015" name="J. Biotechnol.">
        <title>The structure of the Cyberlindnera jadinii genome and its relation to Candida utilis analyzed by the occurrence of single nucleotide polymorphisms.</title>
        <authorList>
            <person name="Rupp O."/>
            <person name="Brinkrolf K."/>
            <person name="Buerth C."/>
            <person name="Kunigo M."/>
            <person name="Schneider J."/>
            <person name="Jaenicke S."/>
            <person name="Goesmann A."/>
            <person name="Puehler A."/>
            <person name="Jaeger K.-E."/>
            <person name="Ernst J.F."/>
        </authorList>
    </citation>
    <scope>NUCLEOTIDE SEQUENCE [LARGE SCALE GENOMIC DNA]</scope>
    <source>
        <strain evidence="2">ATCC 18201 / CBS 1600 / BCRC 20928 / JCM 3617 / NBRC 0987 / NRRL Y-1542</strain>
    </source>
</reference>
<proteinExistence type="predicted"/>